<dbReference type="Proteomes" id="UP000239532">
    <property type="component" value="Unassembled WGS sequence"/>
</dbReference>
<dbReference type="RefSeq" id="WP_105981736.1">
    <property type="nucleotide sequence ID" value="NZ_MQUC01000003.1"/>
</dbReference>
<dbReference type="EMBL" id="MQUC01000003">
    <property type="protein sequence ID" value="PRP65868.1"/>
    <property type="molecule type" value="Genomic_DNA"/>
</dbReference>
<dbReference type="AlphaFoldDB" id="A0A2S9WQY2"/>
<organism evidence="1 2">
    <name type="scientific">Nonlabens agnitus</name>
    <dbReference type="NCBI Taxonomy" id="870484"/>
    <lineage>
        <taxon>Bacteria</taxon>
        <taxon>Pseudomonadati</taxon>
        <taxon>Bacteroidota</taxon>
        <taxon>Flavobacteriia</taxon>
        <taxon>Flavobacteriales</taxon>
        <taxon>Flavobacteriaceae</taxon>
        <taxon>Nonlabens</taxon>
    </lineage>
</organism>
<reference evidence="1 2" key="1">
    <citation type="submission" date="2016-11" db="EMBL/GenBank/DDBJ databases">
        <title>Trade-off between light-utilization and light-protection in marine flavobacteria.</title>
        <authorList>
            <person name="Kumagai Y."/>
        </authorList>
    </citation>
    <scope>NUCLEOTIDE SEQUENCE [LARGE SCALE GENOMIC DNA]</scope>
    <source>
        <strain evidence="1 2">JCM 17109</strain>
    </source>
</reference>
<accession>A0A2S9WQY2</accession>
<evidence type="ECO:0000313" key="2">
    <source>
        <dbReference type="Proteomes" id="UP000239532"/>
    </source>
</evidence>
<keyword evidence="2" id="KW-1185">Reference proteome</keyword>
<comment type="caution">
    <text evidence="1">The sequence shown here is derived from an EMBL/GenBank/DDBJ whole genome shotgun (WGS) entry which is preliminary data.</text>
</comment>
<evidence type="ECO:0000313" key="1">
    <source>
        <dbReference type="EMBL" id="PRP65868.1"/>
    </source>
</evidence>
<gene>
    <name evidence="1" type="ORF">BST86_01575</name>
</gene>
<dbReference type="SUPFAM" id="SSF48371">
    <property type="entry name" value="ARM repeat"/>
    <property type="match status" value="1"/>
</dbReference>
<dbReference type="InterPro" id="IPR016024">
    <property type="entry name" value="ARM-type_fold"/>
</dbReference>
<dbReference type="OrthoDB" id="811374at2"/>
<sequence length="730" mass="85965">MLEHSVKHFPDWVAQALFEHIDIKEGVDIADDRNYFYPSHQGGQAYEKLWEIHPDVAYDLVKRIIKEIISKRKFDRGGSIIVDSAYLLYDRKNIDLYKHYEQLDKLQEYLEKNYPKRPEFVKAEVQQFLASSYITEIIIAFTVIYKYPQTFEDEAYEFFIKKGRLDEVYGLNQYLKYMLLEVFGEMYHDLTTNQQKVIDENVISKFQKKSELSVDYKKTFNKSWYGIGKYELLSSIKSKGNLPKSWEKDYQELFRKFGKTENKEPEGIKTYVNRDPIEGKYDAFTFDNWKTSFKKYKHTNKNYDSWNYPAEYEHGRRFADVVTLDADEFVPYLKQIIEDKEISNTYVVKGLEGLKDGKVKPDVLKNLMLQAINERNFDYENKLYLIWLNRYFIEKKKVYPEILDFLKEALENGDEGRELGNDALNRGANSVRGAAASALVDYSFDEKSFDFICDTLTVLVDNSRPSTRAAAIHKMQYLLRHDKERILSLFLRLSNDFSPGILKVSIMPLQYLVHYRFDRLIPFFKEALKVKEANKEIGKLITLGYCNSYDGASDLLEDFLKVNEPNSVIKTALEFIEHSHQIEKALEIVTRFLDSDSKEIGEIYNRSFFHIKPKDFSAIRTFLFAYVDSNVGKWRDHPFYDFLLKCSSDHYNDCIKLASKYENHFGIDVSQRTLRNEPLKVIINAYNAVREYRKDSPMADMALDIFDGILKNEEYRDSSAYRILEDVDTY</sequence>
<name>A0A2S9WQY2_9FLAO</name>
<proteinExistence type="predicted"/>
<protein>
    <submittedName>
        <fullName evidence="1">Uncharacterized protein</fullName>
    </submittedName>
</protein>